<protein>
    <submittedName>
        <fullName evidence="1">Uncharacterized protein</fullName>
    </submittedName>
</protein>
<proteinExistence type="predicted"/>
<gene>
    <name evidence="1" type="ordered locus">Ftrac_3490</name>
</gene>
<dbReference type="HOGENOM" id="CLU_801113_0_0_10"/>
<dbReference type="eggNOG" id="ENOG5032XVP">
    <property type="taxonomic scope" value="Bacteria"/>
</dbReference>
<reference evidence="1 2" key="1">
    <citation type="journal article" date="2011" name="Stand. Genomic Sci.">
        <title>Complete genome sequence of Marivirga tractuosa type strain (H-43).</title>
        <authorList>
            <person name="Pagani I."/>
            <person name="Chertkov O."/>
            <person name="Lapidus A."/>
            <person name="Lucas S."/>
            <person name="Del Rio T.G."/>
            <person name="Tice H."/>
            <person name="Copeland A."/>
            <person name="Cheng J.F."/>
            <person name="Nolan M."/>
            <person name="Saunders E."/>
            <person name="Pitluck S."/>
            <person name="Held B."/>
            <person name="Goodwin L."/>
            <person name="Liolios K."/>
            <person name="Ovchinikova G."/>
            <person name="Ivanova N."/>
            <person name="Mavromatis K."/>
            <person name="Pati A."/>
            <person name="Chen A."/>
            <person name="Palaniappan K."/>
            <person name="Land M."/>
            <person name="Hauser L."/>
            <person name="Jeffries C.D."/>
            <person name="Detter J.C."/>
            <person name="Han C."/>
            <person name="Tapia R."/>
            <person name="Ngatchou-Djao O.D."/>
            <person name="Rohde M."/>
            <person name="Goker M."/>
            <person name="Spring S."/>
            <person name="Sikorski J."/>
            <person name="Woyke T."/>
            <person name="Bristow J."/>
            <person name="Eisen J.A."/>
            <person name="Markowitz V."/>
            <person name="Hugenholtz P."/>
            <person name="Klenk H.P."/>
            <person name="Kyrpides N.C."/>
        </authorList>
    </citation>
    <scope>NUCLEOTIDE SEQUENCE [LARGE SCALE GENOMIC DNA]</scope>
    <source>
        <strain evidence="2">ATCC 23168 / DSM 4126 / NBRC 15989 / NCIMB 1408 / VKM B-1430 / H-43</strain>
    </source>
</reference>
<dbReference type="RefSeq" id="WP_013455604.1">
    <property type="nucleotide sequence ID" value="NC_014759.1"/>
</dbReference>
<sequence length="344" mass="40049">MSNILTKCSLCKANEADQTGSHIVPSFLLKRIENIDGRTGRDYEIGFTLTDQKIESHFGREVPIEKLNEVYGELTDDEIKANKHPLVVDFIFCRSCEIKLGVVESEYASRFNSEGENINSAISFLFWSSIIWRLSINRKDSNHLTKSHSEILRRILDRTLKDNLSAINQDELLTSSDKSKISYKLLRAKDFSNEHPTFLSFVKGYNNPYLLILDEYICLFRFGNKTVDSIQKDYFGLKDKLRNASYNNYNELEVITSIGEEEMSNMIKFLLAEYSKLRTKNINIILDKVHRYIDGKGRFMPLEIKKEIVINLYDNEKELGRRFSNEEFIEVVISVLRKYIPFQN</sequence>
<evidence type="ECO:0000313" key="1">
    <source>
        <dbReference type="EMBL" id="ADR23462.1"/>
    </source>
</evidence>
<name>E4TN74_MARTH</name>
<evidence type="ECO:0000313" key="2">
    <source>
        <dbReference type="Proteomes" id="UP000008720"/>
    </source>
</evidence>
<dbReference type="OrthoDB" id="981624at2"/>
<keyword evidence="2" id="KW-1185">Reference proteome</keyword>
<dbReference type="AlphaFoldDB" id="E4TN74"/>
<dbReference type="KEGG" id="mtt:Ftrac_3490"/>
<accession>E4TN74</accession>
<dbReference type="EMBL" id="CP002349">
    <property type="protein sequence ID" value="ADR23462.1"/>
    <property type="molecule type" value="Genomic_DNA"/>
</dbReference>
<dbReference type="STRING" id="643867.Ftrac_3490"/>
<dbReference type="Proteomes" id="UP000008720">
    <property type="component" value="Chromosome"/>
</dbReference>
<organism evidence="1 2">
    <name type="scientific">Marivirga tractuosa (strain ATCC 23168 / DSM 4126 / NBRC 15989 / NCIMB 1408 / VKM B-1430 / H-43)</name>
    <name type="common">Microscilla tractuosa</name>
    <name type="synonym">Flexibacter tractuosus</name>
    <dbReference type="NCBI Taxonomy" id="643867"/>
    <lineage>
        <taxon>Bacteria</taxon>
        <taxon>Pseudomonadati</taxon>
        <taxon>Bacteroidota</taxon>
        <taxon>Cytophagia</taxon>
        <taxon>Cytophagales</taxon>
        <taxon>Marivirgaceae</taxon>
        <taxon>Marivirga</taxon>
    </lineage>
</organism>